<dbReference type="InterPro" id="IPR002734">
    <property type="entry name" value="RibDG_C"/>
</dbReference>
<accession>A0A5P2DED5</accession>
<dbReference type="AlphaFoldDB" id="A0A5P2DED5"/>
<dbReference type="EMBL" id="CP029190">
    <property type="protein sequence ID" value="QES52577.1"/>
    <property type="molecule type" value="Genomic_DNA"/>
</dbReference>
<dbReference type="PANTHER" id="PTHR38011">
    <property type="entry name" value="DIHYDROFOLATE REDUCTASE FAMILY PROTEIN (AFU_ORTHOLOGUE AFUA_8G06820)"/>
    <property type="match status" value="1"/>
</dbReference>
<dbReference type="PANTHER" id="PTHR38011:SF11">
    <property type="entry name" value="2,5-DIAMINO-6-RIBOSYLAMINO-4(3H)-PYRIMIDINONE 5'-PHOSPHATE REDUCTASE"/>
    <property type="match status" value="1"/>
</dbReference>
<dbReference type="SUPFAM" id="SSF53597">
    <property type="entry name" value="Dihydrofolate reductase-like"/>
    <property type="match status" value="1"/>
</dbReference>
<dbReference type="GO" id="GO:0008703">
    <property type="term" value="F:5-amino-6-(5-phosphoribosylamino)uracil reductase activity"/>
    <property type="evidence" value="ECO:0007669"/>
    <property type="project" value="InterPro"/>
</dbReference>
<dbReference type="GO" id="GO:0009231">
    <property type="term" value="P:riboflavin biosynthetic process"/>
    <property type="evidence" value="ECO:0007669"/>
    <property type="project" value="InterPro"/>
</dbReference>
<dbReference type="InterPro" id="IPR050765">
    <property type="entry name" value="Riboflavin_Biosynth_HTPR"/>
</dbReference>
<dbReference type="OrthoDB" id="195113at2"/>
<dbReference type="RefSeq" id="WP_150212283.1">
    <property type="nucleotide sequence ID" value="NZ_CP029190.1"/>
</dbReference>
<reference evidence="2 3" key="1">
    <citation type="submission" date="2018-05" db="EMBL/GenBank/DDBJ databases">
        <title>Streptomyces venezuelae.</title>
        <authorList>
            <person name="Kim W."/>
            <person name="Lee N."/>
            <person name="Cho B.-K."/>
        </authorList>
    </citation>
    <scope>NUCLEOTIDE SEQUENCE [LARGE SCALE GENOMIC DNA]</scope>
    <source>
        <strain evidence="2 3">ATCC 21782</strain>
    </source>
</reference>
<evidence type="ECO:0000313" key="3">
    <source>
        <dbReference type="Proteomes" id="UP000325211"/>
    </source>
</evidence>
<feature type="domain" description="Bacterial bifunctional deaminase-reductase C-terminal" evidence="1">
    <location>
        <begin position="2"/>
        <end position="183"/>
    </location>
</feature>
<name>A0A5P2DED5_STRVZ</name>
<evidence type="ECO:0000313" key="2">
    <source>
        <dbReference type="EMBL" id="QES52577.1"/>
    </source>
</evidence>
<organism evidence="2 3">
    <name type="scientific">Streptomyces venezuelae</name>
    <dbReference type="NCBI Taxonomy" id="54571"/>
    <lineage>
        <taxon>Bacteria</taxon>
        <taxon>Bacillati</taxon>
        <taxon>Actinomycetota</taxon>
        <taxon>Actinomycetes</taxon>
        <taxon>Kitasatosporales</taxon>
        <taxon>Streptomycetaceae</taxon>
        <taxon>Streptomyces</taxon>
    </lineage>
</organism>
<dbReference type="Proteomes" id="UP000325211">
    <property type="component" value="Chromosome"/>
</dbReference>
<proteinExistence type="predicted"/>
<dbReference type="Gene3D" id="3.40.430.10">
    <property type="entry name" value="Dihydrofolate Reductase, subunit A"/>
    <property type="match status" value="1"/>
</dbReference>
<evidence type="ECO:0000259" key="1">
    <source>
        <dbReference type="Pfam" id="PF01872"/>
    </source>
</evidence>
<protein>
    <submittedName>
        <fullName evidence="2">Deaminase</fullName>
    </submittedName>
</protein>
<sequence>MRKLTYFIATSVDGFIGEPDGNGDFLNQWLDPEYLDWMVAEYPETIPTHVQGHFGITDLRARHFDAVIQGRGSYDIGLKAGVTSPYAHLKQYVASRSLTTSPDPAVELIAGDVAARVRELKQEDGLGIWLCGGADLAGQLVEEIDEFVVKTYPVVAGSGMPMTRAGFGAREVELLGVKGFGGGQVVTTYARKR</sequence>
<dbReference type="InterPro" id="IPR024072">
    <property type="entry name" value="DHFR-like_dom_sf"/>
</dbReference>
<gene>
    <name evidence="2" type="ORF">DEJ50_21990</name>
</gene>
<dbReference type="Pfam" id="PF01872">
    <property type="entry name" value="RibD_C"/>
    <property type="match status" value="1"/>
</dbReference>